<dbReference type="Proteomes" id="UP000299102">
    <property type="component" value="Unassembled WGS sequence"/>
</dbReference>
<reference evidence="1 2" key="1">
    <citation type="journal article" date="2019" name="Commun. Biol.">
        <title>The bagworm genome reveals a unique fibroin gene that provides high tensile strength.</title>
        <authorList>
            <person name="Kono N."/>
            <person name="Nakamura H."/>
            <person name="Ohtoshi R."/>
            <person name="Tomita M."/>
            <person name="Numata K."/>
            <person name="Arakawa K."/>
        </authorList>
    </citation>
    <scope>NUCLEOTIDE SEQUENCE [LARGE SCALE GENOMIC DNA]</scope>
</reference>
<dbReference type="EMBL" id="BGZK01001825">
    <property type="protein sequence ID" value="GBP86937.1"/>
    <property type="molecule type" value="Genomic_DNA"/>
</dbReference>
<sequence length="295" mass="32934">MVWRHRHLRGGGSATEIVSSQVEGARFASAHGRVDRCVNNLYRMTTLVPRLGEHAEPFVVIILVTTIIGSLEDTQGPRMIIQSELKRLRRSTPRHLGGRGFLVDNISARARRTHRPAGARCRESIRPVISPRRPRPAVAATSSRRRARTIRRGNDSCSWSISYSYLKGRQRLNCSSGATYGFSRTTVVTSLPGGSNARLPLKMQCKKCIRTVLVIIEINHGGRRTAKHREKESGTRRTRENFDQTKITALSERWLLISLASHSGEVTGRAIATPPCTYLPLRARVVPKAKAKLSF</sequence>
<evidence type="ECO:0000313" key="2">
    <source>
        <dbReference type="Proteomes" id="UP000299102"/>
    </source>
</evidence>
<proteinExistence type="predicted"/>
<evidence type="ECO:0000313" key="1">
    <source>
        <dbReference type="EMBL" id="GBP86937.1"/>
    </source>
</evidence>
<accession>A0A4C1ZJY8</accession>
<dbReference type="AlphaFoldDB" id="A0A4C1ZJY8"/>
<protein>
    <submittedName>
        <fullName evidence="1">Uncharacterized protein</fullName>
    </submittedName>
</protein>
<keyword evidence="2" id="KW-1185">Reference proteome</keyword>
<name>A0A4C1ZJY8_EUMVA</name>
<organism evidence="1 2">
    <name type="scientific">Eumeta variegata</name>
    <name type="common">Bagworm moth</name>
    <name type="synonym">Eumeta japonica</name>
    <dbReference type="NCBI Taxonomy" id="151549"/>
    <lineage>
        <taxon>Eukaryota</taxon>
        <taxon>Metazoa</taxon>
        <taxon>Ecdysozoa</taxon>
        <taxon>Arthropoda</taxon>
        <taxon>Hexapoda</taxon>
        <taxon>Insecta</taxon>
        <taxon>Pterygota</taxon>
        <taxon>Neoptera</taxon>
        <taxon>Endopterygota</taxon>
        <taxon>Lepidoptera</taxon>
        <taxon>Glossata</taxon>
        <taxon>Ditrysia</taxon>
        <taxon>Tineoidea</taxon>
        <taxon>Psychidae</taxon>
        <taxon>Oiketicinae</taxon>
        <taxon>Eumeta</taxon>
    </lineage>
</organism>
<comment type="caution">
    <text evidence="1">The sequence shown here is derived from an EMBL/GenBank/DDBJ whole genome shotgun (WGS) entry which is preliminary data.</text>
</comment>
<gene>
    <name evidence="1" type="ORF">EVAR_60919_1</name>
</gene>